<dbReference type="InterPro" id="IPR011577">
    <property type="entry name" value="Cyt_b561_bac/Ni-Hgenase"/>
</dbReference>
<dbReference type="Gene3D" id="1.20.950.20">
    <property type="entry name" value="Transmembrane di-heme cytochromes, Chain C"/>
    <property type="match status" value="1"/>
</dbReference>
<gene>
    <name evidence="14" type="primary">hydC</name>
    <name evidence="14" type="ORF">CINF_1428</name>
</gene>
<dbReference type="SUPFAM" id="SSF81342">
    <property type="entry name" value="Transmembrane di-heme cytochromes"/>
    <property type="match status" value="1"/>
</dbReference>
<evidence type="ECO:0000313" key="15">
    <source>
        <dbReference type="Proteomes" id="UP000509414"/>
    </source>
</evidence>
<organism evidence="14 15">
    <name type="scientific">Candidatus Campylobacter infans</name>
    <dbReference type="NCBI Taxonomy" id="2561898"/>
    <lineage>
        <taxon>Bacteria</taxon>
        <taxon>Pseudomonadati</taxon>
        <taxon>Campylobacterota</taxon>
        <taxon>Epsilonproteobacteria</taxon>
        <taxon>Campylobacterales</taxon>
        <taxon>Campylobacteraceae</taxon>
        <taxon>Campylobacter</taxon>
    </lineage>
</organism>
<evidence type="ECO:0000256" key="5">
    <source>
        <dbReference type="ARBA" id="ARBA00022617"/>
    </source>
</evidence>
<keyword evidence="4" id="KW-1003">Cell membrane</keyword>
<accession>A0A7H9CL34</accession>
<comment type="similarity">
    <text evidence="2">Belongs to the HupC/HyaC/HydC family.</text>
</comment>
<proteinExistence type="inferred from homology"/>
<keyword evidence="15" id="KW-1185">Reference proteome</keyword>
<dbReference type="InterPro" id="IPR000516">
    <property type="entry name" value="Ni-dep_Hydgase_cyt-B"/>
</dbReference>
<dbReference type="GO" id="GO:0022904">
    <property type="term" value="P:respiratory electron transport chain"/>
    <property type="evidence" value="ECO:0007669"/>
    <property type="project" value="InterPro"/>
</dbReference>
<dbReference type="EMBL" id="CP049075">
    <property type="protein sequence ID" value="QLI05908.1"/>
    <property type="molecule type" value="Genomic_DNA"/>
</dbReference>
<dbReference type="RefSeq" id="WP_178697376.1">
    <property type="nucleotide sequence ID" value="NZ_CP049075.1"/>
</dbReference>
<feature type="transmembrane region" description="Helical" evidence="12">
    <location>
        <begin position="91"/>
        <end position="109"/>
    </location>
</feature>
<comment type="subcellular location">
    <subcellularLocation>
        <location evidence="1">Cell membrane</location>
        <topology evidence="1">Multi-pass membrane protein</topology>
    </subcellularLocation>
</comment>
<keyword evidence="10" id="KW-0408">Iron</keyword>
<evidence type="ECO:0000256" key="2">
    <source>
        <dbReference type="ARBA" id="ARBA00008622"/>
    </source>
</evidence>
<reference evidence="14 15" key="1">
    <citation type="submission" date="2020-02" db="EMBL/GenBank/DDBJ databases">
        <title>Complete genome sequence of the novel Campylobacter species Candidatus Campylobacter infans.</title>
        <authorList>
            <person name="Duim B."/>
            <person name="Zomer A."/>
            <person name="van der Graaf L."/>
            <person name="Wagenaar J."/>
        </authorList>
    </citation>
    <scope>NUCLEOTIDE SEQUENCE [LARGE SCALE GENOMIC DNA]</scope>
    <source>
        <strain evidence="14 15">19S00001</strain>
    </source>
</reference>
<sequence>MQTIIAKTTKASEKIADKIKQAPSKRYDGEPARHLVYEFSIGLRLAHWIRALSIVVLVVSGLYIAYVFAAPVPSGEPVNFMNAKWRAVHEIAGFVLIACFIFKIYLFIFDKQSHIERVSFWDFINPSIWIAQIKYYVLFSEHPRLKGTYNPLQFIAYLGFYIMLVLICLTGLILYVHNYHEGLGGLLYEPMRYFELMFGGLANVRAIHHIVTWGIVIFVCVHVYMAVFNAIKGKNGGMDAIVSGYKYLDDEHHA</sequence>
<feature type="domain" description="Cytochrome b561 bacterial/Ni-hydrogenase" evidence="13">
    <location>
        <begin position="39"/>
        <end position="244"/>
    </location>
</feature>
<dbReference type="NCBIfam" id="TIGR02125">
    <property type="entry name" value="CytB-hydogenase"/>
    <property type="match status" value="1"/>
</dbReference>
<evidence type="ECO:0000256" key="12">
    <source>
        <dbReference type="SAM" id="Phobius"/>
    </source>
</evidence>
<keyword evidence="3" id="KW-0813">Transport</keyword>
<dbReference type="PANTHER" id="PTHR30485:SF0">
    <property type="entry name" value="NI_FE-HYDROGENASE 1 B-TYPE CYTOCHROME SUBUNIT-RELATED"/>
    <property type="match status" value="1"/>
</dbReference>
<evidence type="ECO:0000256" key="10">
    <source>
        <dbReference type="ARBA" id="ARBA00023004"/>
    </source>
</evidence>
<evidence type="ECO:0000256" key="7">
    <source>
        <dbReference type="ARBA" id="ARBA00022723"/>
    </source>
</evidence>
<dbReference type="GO" id="GO:0005506">
    <property type="term" value="F:iron ion binding"/>
    <property type="evidence" value="ECO:0007669"/>
    <property type="project" value="InterPro"/>
</dbReference>
<evidence type="ECO:0000313" key="14">
    <source>
        <dbReference type="EMBL" id="QLI05908.1"/>
    </source>
</evidence>
<dbReference type="GO" id="GO:0020037">
    <property type="term" value="F:heme binding"/>
    <property type="evidence" value="ECO:0007669"/>
    <property type="project" value="TreeGrafter"/>
</dbReference>
<dbReference type="PROSITE" id="PS00883">
    <property type="entry name" value="NI_HGENASE_CYTB_2"/>
    <property type="match status" value="1"/>
</dbReference>
<feature type="transmembrane region" description="Helical" evidence="12">
    <location>
        <begin position="206"/>
        <end position="228"/>
    </location>
</feature>
<evidence type="ECO:0000256" key="1">
    <source>
        <dbReference type="ARBA" id="ARBA00004651"/>
    </source>
</evidence>
<evidence type="ECO:0000256" key="6">
    <source>
        <dbReference type="ARBA" id="ARBA00022692"/>
    </source>
</evidence>
<feature type="transmembrane region" description="Helical" evidence="12">
    <location>
        <begin position="154"/>
        <end position="176"/>
    </location>
</feature>
<evidence type="ECO:0000256" key="11">
    <source>
        <dbReference type="ARBA" id="ARBA00023136"/>
    </source>
</evidence>
<dbReference type="Pfam" id="PF01292">
    <property type="entry name" value="Ni_hydr_CYTB"/>
    <property type="match status" value="1"/>
</dbReference>
<dbReference type="Proteomes" id="UP000509414">
    <property type="component" value="Chromosome"/>
</dbReference>
<keyword evidence="11 12" id="KW-0472">Membrane</keyword>
<keyword evidence="8" id="KW-0249">Electron transport</keyword>
<dbReference type="KEGG" id="cinf:CINF_1428"/>
<keyword evidence="6 12" id="KW-0812">Transmembrane</keyword>
<evidence type="ECO:0000256" key="8">
    <source>
        <dbReference type="ARBA" id="ARBA00022982"/>
    </source>
</evidence>
<dbReference type="PANTHER" id="PTHR30485">
    <property type="entry name" value="NI/FE-HYDROGENASE 1 B-TYPE CYTOCHROME SUBUNIT"/>
    <property type="match status" value="1"/>
</dbReference>
<dbReference type="InterPro" id="IPR051542">
    <property type="entry name" value="Hydrogenase_cytochrome"/>
</dbReference>
<keyword evidence="5" id="KW-0349">Heme</keyword>
<dbReference type="GO" id="GO:0009055">
    <property type="term" value="F:electron transfer activity"/>
    <property type="evidence" value="ECO:0007669"/>
    <property type="project" value="InterPro"/>
</dbReference>
<feature type="transmembrane region" description="Helical" evidence="12">
    <location>
        <begin position="48"/>
        <end position="71"/>
    </location>
</feature>
<evidence type="ECO:0000256" key="3">
    <source>
        <dbReference type="ARBA" id="ARBA00022448"/>
    </source>
</evidence>
<keyword evidence="7" id="KW-0479">Metal-binding</keyword>
<name>A0A7H9CL34_9BACT</name>
<dbReference type="PRINTS" id="PR00161">
    <property type="entry name" value="NIHGNASECYTB"/>
</dbReference>
<evidence type="ECO:0000256" key="9">
    <source>
        <dbReference type="ARBA" id="ARBA00022989"/>
    </source>
</evidence>
<keyword evidence="9 12" id="KW-1133">Transmembrane helix</keyword>
<dbReference type="InterPro" id="IPR016174">
    <property type="entry name" value="Di-haem_cyt_TM"/>
</dbReference>
<protein>
    <submittedName>
        <fullName evidence="14">[Ni-Fe] hydrogenase, cytochrome b subunit</fullName>
    </submittedName>
</protein>
<dbReference type="GO" id="GO:0005886">
    <property type="term" value="C:plasma membrane"/>
    <property type="evidence" value="ECO:0007669"/>
    <property type="project" value="UniProtKB-SubCell"/>
</dbReference>
<evidence type="ECO:0000256" key="4">
    <source>
        <dbReference type="ARBA" id="ARBA00022475"/>
    </source>
</evidence>
<evidence type="ECO:0000259" key="13">
    <source>
        <dbReference type="Pfam" id="PF01292"/>
    </source>
</evidence>
<dbReference type="AlphaFoldDB" id="A0A7H9CL34"/>